<keyword evidence="8" id="KW-0411">Iron-sulfur</keyword>
<evidence type="ECO:0000259" key="10">
    <source>
        <dbReference type="PROSITE" id="PS51384"/>
    </source>
</evidence>
<dbReference type="CDD" id="cd06214">
    <property type="entry name" value="PA_degradation_oxidoreductase_like"/>
    <property type="match status" value="1"/>
</dbReference>
<dbReference type="PROSITE" id="PS51085">
    <property type="entry name" value="2FE2S_FER_2"/>
    <property type="match status" value="1"/>
</dbReference>
<dbReference type="OrthoDB" id="9789468at2"/>
<dbReference type="PANTHER" id="PTHR47354:SF8">
    <property type="entry name" value="1,2-PHENYLACETYL-COA EPOXIDASE, SUBUNIT E"/>
    <property type="match status" value="1"/>
</dbReference>
<dbReference type="SUPFAM" id="SSF63380">
    <property type="entry name" value="Riboflavin synthase domain-like"/>
    <property type="match status" value="1"/>
</dbReference>
<dbReference type="GO" id="GO:0051537">
    <property type="term" value="F:2 iron, 2 sulfur cluster binding"/>
    <property type="evidence" value="ECO:0007669"/>
    <property type="project" value="UniProtKB-KW"/>
</dbReference>
<evidence type="ECO:0000256" key="2">
    <source>
        <dbReference type="ARBA" id="ARBA00022630"/>
    </source>
</evidence>
<dbReference type="GO" id="GO:0050660">
    <property type="term" value="F:flavin adenine dinucleotide binding"/>
    <property type="evidence" value="ECO:0007669"/>
    <property type="project" value="TreeGrafter"/>
</dbReference>
<dbReference type="SUPFAM" id="SSF52343">
    <property type="entry name" value="Ferredoxin reductase-like, C-terminal NADP-linked domain"/>
    <property type="match status" value="1"/>
</dbReference>
<dbReference type="Proteomes" id="UP000237640">
    <property type="component" value="Unassembled WGS sequence"/>
</dbReference>
<proteinExistence type="predicted"/>
<dbReference type="Pfam" id="PF00970">
    <property type="entry name" value="FAD_binding_6"/>
    <property type="match status" value="1"/>
</dbReference>
<name>A0A2T0MHB7_9FLAO</name>
<evidence type="ECO:0000256" key="6">
    <source>
        <dbReference type="ARBA" id="ARBA00023002"/>
    </source>
</evidence>
<dbReference type="InterPro" id="IPR008333">
    <property type="entry name" value="Cbr1-like_FAD-bd_dom"/>
</dbReference>
<comment type="caution">
    <text evidence="11">The sequence shown here is derived from an EMBL/GenBank/DDBJ whole genome shotgun (WGS) entry which is preliminary data.</text>
</comment>
<dbReference type="GO" id="GO:0016491">
    <property type="term" value="F:oxidoreductase activity"/>
    <property type="evidence" value="ECO:0007669"/>
    <property type="project" value="UniProtKB-KW"/>
</dbReference>
<dbReference type="Pfam" id="PF00111">
    <property type="entry name" value="Fer2"/>
    <property type="match status" value="1"/>
</dbReference>
<dbReference type="InterPro" id="IPR001041">
    <property type="entry name" value="2Fe-2S_ferredoxin-type"/>
</dbReference>
<gene>
    <name evidence="11" type="ORF">CLV81_0969</name>
</gene>
<dbReference type="InterPro" id="IPR017927">
    <property type="entry name" value="FAD-bd_FR_type"/>
</dbReference>
<dbReference type="Gene3D" id="2.40.30.10">
    <property type="entry name" value="Translation factors"/>
    <property type="match status" value="1"/>
</dbReference>
<dbReference type="Gene3D" id="3.10.20.30">
    <property type="match status" value="1"/>
</dbReference>
<dbReference type="PROSITE" id="PS00197">
    <property type="entry name" value="2FE2S_FER_1"/>
    <property type="match status" value="1"/>
</dbReference>
<evidence type="ECO:0000313" key="12">
    <source>
        <dbReference type="Proteomes" id="UP000237640"/>
    </source>
</evidence>
<feature type="domain" description="FAD-binding FR-type" evidence="10">
    <location>
        <begin position="2"/>
        <end position="106"/>
    </location>
</feature>
<dbReference type="Pfam" id="PF00175">
    <property type="entry name" value="NAD_binding_1"/>
    <property type="match status" value="1"/>
</dbReference>
<dbReference type="InterPro" id="IPR012675">
    <property type="entry name" value="Beta-grasp_dom_sf"/>
</dbReference>
<dbReference type="SUPFAM" id="SSF54292">
    <property type="entry name" value="2Fe-2S ferredoxin-like"/>
    <property type="match status" value="1"/>
</dbReference>
<dbReference type="InterPro" id="IPR001709">
    <property type="entry name" value="Flavoprot_Pyr_Nucl_cyt_Rdtase"/>
</dbReference>
<dbReference type="InterPro" id="IPR036010">
    <property type="entry name" value="2Fe-2S_ferredoxin-like_sf"/>
</dbReference>
<evidence type="ECO:0000256" key="3">
    <source>
        <dbReference type="ARBA" id="ARBA00022714"/>
    </source>
</evidence>
<feature type="domain" description="2Fe-2S ferredoxin-type" evidence="9">
    <location>
        <begin position="259"/>
        <end position="349"/>
    </location>
</feature>
<evidence type="ECO:0000259" key="9">
    <source>
        <dbReference type="PROSITE" id="PS51085"/>
    </source>
</evidence>
<dbReference type="PRINTS" id="PR00406">
    <property type="entry name" value="CYTB5RDTASE"/>
</dbReference>
<dbReference type="AlphaFoldDB" id="A0A2T0MHB7"/>
<organism evidence="11 12">
    <name type="scientific">Flagellimonas meridianipacifica</name>
    <dbReference type="NCBI Taxonomy" id="1080225"/>
    <lineage>
        <taxon>Bacteria</taxon>
        <taxon>Pseudomonadati</taxon>
        <taxon>Bacteroidota</taxon>
        <taxon>Flavobacteriia</taxon>
        <taxon>Flavobacteriales</taxon>
        <taxon>Flavobacteriaceae</taxon>
        <taxon>Flagellimonas</taxon>
    </lineage>
</organism>
<keyword evidence="7" id="KW-0408">Iron</keyword>
<keyword evidence="4" id="KW-0479">Metal-binding</keyword>
<dbReference type="RefSeq" id="WP_106143896.1">
    <property type="nucleotide sequence ID" value="NZ_PVYX01000001.1"/>
</dbReference>
<evidence type="ECO:0000256" key="4">
    <source>
        <dbReference type="ARBA" id="ARBA00022723"/>
    </source>
</evidence>
<evidence type="ECO:0000256" key="8">
    <source>
        <dbReference type="ARBA" id="ARBA00023014"/>
    </source>
</evidence>
<protein>
    <submittedName>
        <fullName evidence="11">Ring-1,2-phenylacetyl-CoA epoxidase subunit PaaE</fullName>
    </submittedName>
</protein>
<keyword evidence="5" id="KW-0274">FAD</keyword>
<dbReference type="EMBL" id="PVYX01000001">
    <property type="protein sequence ID" value="PRX56968.1"/>
    <property type="molecule type" value="Genomic_DNA"/>
</dbReference>
<dbReference type="InterPro" id="IPR006058">
    <property type="entry name" value="2Fe2S_fd_BS"/>
</dbReference>
<dbReference type="GO" id="GO:0046872">
    <property type="term" value="F:metal ion binding"/>
    <property type="evidence" value="ECO:0007669"/>
    <property type="project" value="UniProtKB-KW"/>
</dbReference>
<reference evidence="11 12" key="1">
    <citation type="submission" date="2018-03" db="EMBL/GenBank/DDBJ databases">
        <title>Genomic Encyclopedia of Archaeal and Bacterial Type Strains, Phase II (KMG-II): from individual species to whole genera.</title>
        <authorList>
            <person name="Goeker M."/>
        </authorList>
    </citation>
    <scope>NUCLEOTIDE SEQUENCE [LARGE SCALE GENOMIC DNA]</scope>
    <source>
        <strain evidence="11 12">DSM 25027</strain>
    </source>
</reference>
<dbReference type="InterPro" id="IPR050415">
    <property type="entry name" value="MRET"/>
</dbReference>
<comment type="cofactor">
    <cofactor evidence="1">
        <name>FAD</name>
        <dbReference type="ChEBI" id="CHEBI:57692"/>
    </cofactor>
</comment>
<keyword evidence="3" id="KW-0001">2Fe-2S</keyword>
<dbReference type="PRINTS" id="PR00371">
    <property type="entry name" value="FPNCR"/>
</dbReference>
<dbReference type="CDD" id="cd00207">
    <property type="entry name" value="fer2"/>
    <property type="match status" value="1"/>
</dbReference>
<keyword evidence="6" id="KW-0560">Oxidoreductase</keyword>
<dbReference type="InterPro" id="IPR017938">
    <property type="entry name" value="Riboflavin_synthase-like_b-brl"/>
</dbReference>
<accession>A0A2T0MHB7</accession>
<dbReference type="PROSITE" id="PS51384">
    <property type="entry name" value="FAD_FR"/>
    <property type="match status" value="1"/>
</dbReference>
<evidence type="ECO:0000256" key="1">
    <source>
        <dbReference type="ARBA" id="ARBA00001974"/>
    </source>
</evidence>
<sequence>MSDFHALKISDVQALTPNSVTLTFDIPDSLQDIFSFTAGQYITLKHGVNGKEVRRAYSISSAPSSGQLTVGIKKVPNGTFSVYANESIAIGDTFEVMPPEGRFVFEADNVKKNVAAFAAGSGITPIMSIAQTVLESHPENKFILVFGNQTPNETMYLRKIQELQQQYTDRFIVQHLYSRSQEDNALFGRIETSTVNFIVKNKFKEVDFDAFYICGPEEMINTVSNTLKKNDVSEDKILFELFTSSDTEDALAEELDGKTQVEVIVDEETFTVTMDKKELVLDAVLKQDIDAPYSCQGGVCSSCIARVTEGKAEMVKNQILTDGEVAEGLILTCQAHPLTPTLKVDYDDV</sequence>
<keyword evidence="12" id="KW-1185">Reference proteome</keyword>
<evidence type="ECO:0000313" key="11">
    <source>
        <dbReference type="EMBL" id="PRX56968.1"/>
    </source>
</evidence>
<dbReference type="InterPro" id="IPR039261">
    <property type="entry name" value="FNR_nucleotide-bd"/>
</dbReference>
<keyword evidence="2" id="KW-0285">Flavoprotein</keyword>
<dbReference type="Gene3D" id="3.40.50.80">
    <property type="entry name" value="Nucleotide-binding domain of ferredoxin-NADP reductase (FNR) module"/>
    <property type="match status" value="1"/>
</dbReference>
<evidence type="ECO:0000256" key="5">
    <source>
        <dbReference type="ARBA" id="ARBA00022827"/>
    </source>
</evidence>
<dbReference type="PANTHER" id="PTHR47354">
    <property type="entry name" value="NADH OXIDOREDUCTASE HCR"/>
    <property type="match status" value="1"/>
</dbReference>
<evidence type="ECO:0000256" key="7">
    <source>
        <dbReference type="ARBA" id="ARBA00023004"/>
    </source>
</evidence>
<dbReference type="InterPro" id="IPR001433">
    <property type="entry name" value="OxRdtase_FAD/NAD-bd"/>
</dbReference>